<evidence type="ECO:0000256" key="1">
    <source>
        <dbReference type="SAM" id="MobiDB-lite"/>
    </source>
</evidence>
<dbReference type="GO" id="GO:0009507">
    <property type="term" value="C:chloroplast"/>
    <property type="evidence" value="ECO:0007669"/>
    <property type="project" value="TreeGrafter"/>
</dbReference>
<dbReference type="InParanoid" id="A0A2G5CU16"/>
<gene>
    <name evidence="2" type="ORF">AQUCO_03700205v1</name>
</gene>
<reference evidence="2 3" key="1">
    <citation type="submission" date="2017-09" db="EMBL/GenBank/DDBJ databases">
        <title>WGS assembly of Aquilegia coerulea Goldsmith.</title>
        <authorList>
            <person name="Hodges S."/>
            <person name="Kramer E."/>
            <person name="Nordborg M."/>
            <person name="Tomkins J."/>
            <person name="Borevitz J."/>
            <person name="Derieg N."/>
            <person name="Yan J."/>
            <person name="Mihaltcheva S."/>
            <person name="Hayes R.D."/>
            <person name="Rokhsar D."/>
        </authorList>
    </citation>
    <scope>NUCLEOTIDE SEQUENCE [LARGE SCALE GENOMIC DNA]</scope>
    <source>
        <strain evidence="3">cv. Goldsmith</strain>
    </source>
</reference>
<sequence length="202" mass="21975">MGALESVTAQYHSGKKKKKGGGLLSMAANLIPISSSPHSFFHSQYHYISINHTCWSHIQSPSINPLMKVKVKAKLIPLSSTPSASSLVEEEKSSTQAGITDEDAVKLPLSGCKACGREEIENGCNGEGRIQGGIATVPGFGWWPIKAYRPCPGFVESGGRYRRRGQSMDEVAWGRSEREVSLVSTDEVQLSKKKQNGKNIEQ</sequence>
<evidence type="ECO:0000313" key="2">
    <source>
        <dbReference type="EMBL" id="PIA34773.1"/>
    </source>
</evidence>
<dbReference type="PANTHER" id="PTHR47721:SF2">
    <property type="entry name" value="OS01G0235100 PROTEIN"/>
    <property type="match status" value="1"/>
</dbReference>
<organism evidence="2 3">
    <name type="scientific">Aquilegia coerulea</name>
    <name type="common">Rocky mountain columbine</name>
    <dbReference type="NCBI Taxonomy" id="218851"/>
    <lineage>
        <taxon>Eukaryota</taxon>
        <taxon>Viridiplantae</taxon>
        <taxon>Streptophyta</taxon>
        <taxon>Embryophyta</taxon>
        <taxon>Tracheophyta</taxon>
        <taxon>Spermatophyta</taxon>
        <taxon>Magnoliopsida</taxon>
        <taxon>Ranunculales</taxon>
        <taxon>Ranunculaceae</taxon>
        <taxon>Thalictroideae</taxon>
        <taxon>Aquilegia</taxon>
    </lineage>
</organism>
<dbReference type="PANTHER" id="PTHR47721">
    <property type="entry name" value="OS01G0235100 PROTEIN"/>
    <property type="match status" value="1"/>
</dbReference>
<name>A0A2G5CU16_AQUCA</name>
<dbReference type="EMBL" id="KZ305054">
    <property type="protein sequence ID" value="PIA34773.1"/>
    <property type="molecule type" value="Genomic_DNA"/>
</dbReference>
<dbReference type="AlphaFoldDB" id="A0A2G5CU16"/>
<proteinExistence type="predicted"/>
<dbReference type="OrthoDB" id="421474at2759"/>
<dbReference type="FunCoup" id="A0A2G5CU16">
    <property type="interactions" value="739"/>
</dbReference>
<dbReference type="Proteomes" id="UP000230069">
    <property type="component" value="Unassembled WGS sequence"/>
</dbReference>
<protein>
    <submittedName>
        <fullName evidence="2">Uncharacterized protein</fullName>
    </submittedName>
</protein>
<accession>A0A2G5CU16</accession>
<evidence type="ECO:0000313" key="3">
    <source>
        <dbReference type="Proteomes" id="UP000230069"/>
    </source>
</evidence>
<feature type="region of interest" description="Disordered" evidence="1">
    <location>
        <begin position="1"/>
        <end position="20"/>
    </location>
</feature>
<keyword evidence="3" id="KW-1185">Reference proteome</keyword>